<feature type="signal peptide" evidence="2">
    <location>
        <begin position="1"/>
        <end position="23"/>
    </location>
</feature>
<dbReference type="Proteomes" id="UP000593567">
    <property type="component" value="Unassembled WGS sequence"/>
</dbReference>
<dbReference type="AlphaFoldDB" id="A0A7J7JG36"/>
<name>A0A7J7JG36_BUGNE</name>
<dbReference type="EMBL" id="VXIV02002479">
    <property type="protein sequence ID" value="KAF6025269.1"/>
    <property type="molecule type" value="Genomic_DNA"/>
</dbReference>
<gene>
    <name evidence="3" type="ORF">EB796_016437</name>
</gene>
<keyword evidence="4" id="KW-1185">Reference proteome</keyword>
<feature type="region of interest" description="Disordered" evidence="1">
    <location>
        <begin position="69"/>
        <end position="88"/>
    </location>
</feature>
<evidence type="ECO:0000313" key="3">
    <source>
        <dbReference type="EMBL" id="KAF6025269.1"/>
    </source>
</evidence>
<evidence type="ECO:0000313" key="4">
    <source>
        <dbReference type="Proteomes" id="UP000593567"/>
    </source>
</evidence>
<accession>A0A7J7JG36</accession>
<protein>
    <submittedName>
        <fullName evidence="3">Uncharacterized protein</fullName>
    </submittedName>
</protein>
<keyword evidence="2" id="KW-0732">Signal</keyword>
<comment type="caution">
    <text evidence="3">The sequence shown here is derived from an EMBL/GenBank/DDBJ whole genome shotgun (WGS) entry which is preliminary data.</text>
</comment>
<proteinExistence type="predicted"/>
<organism evidence="3 4">
    <name type="scientific">Bugula neritina</name>
    <name type="common">Brown bryozoan</name>
    <name type="synonym">Sertularia neritina</name>
    <dbReference type="NCBI Taxonomy" id="10212"/>
    <lineage>
        <taxon>Eukaryota</taxon>
        <taxon>Metazoa</taxon>
        <taxon>Spiralia</taxon>
        <taxon>Lophotrochozoa</taxon>
        <taxon>Bryozoa</taxon>
        <taxon>Gymnolaemata</taxon>
        <taxon>Cheilostomatida</taxon>
        <taxon>Flustrina</taxon>
        <taxon>Buguloidea</taxon>
        <taxon>Bugulidae</taxon>
        <taxon>Bugula</taxon>
    </lineage>
</organism>
<feature type="compositionally biased region" description="Polar residues" evidence="1">
    <location>
        <begin position="70"/>
        <end position="88"/>
    </location>
</feature>
<evidence type="ECO:0000256" key="1">
    <source>
        <dbReference type="SAM" id="MobiDB-lite"/>
    </source>
</evidence>
<reference evidence="3" key="1">
    <citation type="submission" date="2020-06" db="EMBL/GenBank/DDBJ databases">
        <title>Draft genome of Bugula neritina, a colonial animal packing powerful symbionts and potential medicines.</title>
        <authorList>
            <person name="Rayko M."/>
        </authorList>
    </citation>
    <scope>NUCLEOTIDE SEQUENCE [LARGE SCALE GENOMIC DNA]</scope>
    <source>
        <strain evidence="3">Kwan_BN1</strain>
    </source>
</reference>
<evidence type="ECO:0000256" key="2">
    <source>
        <dbReference type="SAM" id="SignalP"/>
    </source>
</evidence>
<feature type="chain" id="PRO_5029694716" evidence="2">
    <location>
        <begin position="24"/>
        <end position="88"/>
    </location>
</feature>
<sequence>MEFKSQLLLLVIFIYGIATLSSANPIIKDEIDLILEELELEKLSRAILNHSYQQSGSGNLLQTDVKRVYNSPQNHPDWKGQSSNTRIG</sequence>